<dbReference type="InterPro" id="IPR050391">
    <property type="entry name" value="Mito_Metabolite_Transporter"/>
</dbReference>
<keyword evidence="9" id="KW-0175">Coiled coil</keyword>
<evidence type="ECO:0000256" key="5">
    <source>
        <dbReference type="ARBA" id="ARBA00022737"/>
    </source>
</evidence>
<feature type="repeat" description="Solcar" evidence="8">
    <location>
        <begin position="941"/>
        <end position="1027"/>
    </location>
</feature>
<evidence type="ECO:0000256" key="2">
    <source>
        <dbReference type="ARBA" id="ARBA00006375"/>
    </source>
</evidence>
<dbReference type="Proteomes" id="UP000039865">
    <property type="component" value="Unassembled WGS sequence"/>
</dbReference>
<feature type="region of interest" description="Disordered" evidence="10">
    <location>
        <begin position="550"/>
        <end position="571"/>
    </location>
</feature>
<feature type="compositionally biased region" description="Polar residues" evidence="10">
    <location>
        <begin position="273"/>
        <end position="313"/>
    </location>
</feature>
<feature type="compositionally biased region" description="Polar residues" evidence="10">
    <location>
        <begin position="663"/>
        <end position="679"/>
    </location>
</feature>
<organism evidence="11 12">
    <name type="scientific">Stylonychia lemnae</name>
    <name type="common">Ciliate</name>
    <dbReference type="NCBI Taxonomy" id="5949"/>
    <lineage>
        <taxon>Eukaryota</taxon>
        <taxon>Sar</taxon>
        <taxon>Alveolata</taxon>
        <taxon>Ciliophora</taxon>
        <taxon>Intramacronucleata</taxon>
        <taxon>Spirotrichea</taxon>
        <taxon>Stichotrichia</taxon>
        <taxon>Sporadotrichida</taxon>
        <taxon>Oxytrichidae</taxon>
        <taxon>Stylonychinae</taxon>
        <taxon>Stylonychia</taxon>
    </lineage>
</organism>
<dbReference type="InterPro" id="IPR018108">
    <property type="entry name" value="MCP_transmembrane"/>
</dbReference>
<dbReference type="PANTHER" id="PTHR45618">
    <property type="entry name" value="MITOCHONDRIAL DICARBOXYLATE CARRIER-RELATED"/>
    <property type="match status" value="1"/>
</dbReference>
<proteinExistence type="inferred from homology"/>
<feature type="region of interest" description="Disordered" evidence="10">
    <location>
        <begin position="268"/>
        <end position="313"/>
    </location>
</feature>
<evidence type="ECO:0000256" key="9">
    <source>
        <dbReference type="SAM" id="Coils"/>
    </source>
</evidence>
<evidence type="ECO:0000256" key="1">
    <source>
        <dbReference type="ARBA" id="ARBA00004141"/>
    </source>
</evidence>
<evidence type="ECO:0000256" key="6">
    <source>
        <dbReference type="ARBA" id="ARBA00022989"/>
    </source>
</evidence>
<keyword evidence="3" id="KW-0813">Transport</keyword>
<keyword evidence="7 8" id="KW-0472">Membrane</keyword>
<evidence type="ECO:0000313" key="11">
    <source>
        <dbReference type="EMBL" id="CDW90200.1"/>
    </source>
</evidence>
<feature type="compositionally biased region" description="Basic and acidic residues" evidence="10">
    <location>
        <begin position="550"/>
        <end position="565"/>
    </location>
</feature>
<dbReference type="InParanoid" id="A0A078B6N3"/>
<evidence type="ECO:0000313" key="12">
    <source>
        <dbReference type="Proteomes" id="UP000039865"/>
    </source>
</evidence>
<dbReference type="OrthoDB" id="302883at2759"/>
<evidence type="ECO:0000256" key="3">
    <source>
        <dbReference type="ARBA" id="ARBA00022448"/>
    </source>
</evidence>
<reference evidence="11 12" key="1">
    <citation type="submission" date="2014-06" db="EMBL/GenBank/DDBJ databases">
        <authorList>
            <person name="Swart Estienne"/>
        </authorList>
    </citation>
    <scope>NUCLEOTIDE SEQUENCE [LARGE SCALE GENOMIC DNA]</scope>
    <source>
        <strain evidence="11 12">130c</strain>
    </source>
</reference>
<dbReference type="PROSITE" id="PS50920">
    <property type="entry name" value="SOLCAR"/>
    <property type="match status" value="3"/>
</dbReference>
<keyword evidence="5" id="KW-0677">Repeat</keyword>
<dbReference type="GO" id="GO:0016020">
    <property type="term" value="C:membrane"/>
    <property type="evidence" value="ECO:0007669"/>
    <property type="project" value="UniProtKB-SubCell"/>
</dbReference>
<comment type="subcellular location">
    <subcellularLocation>
        <location evidence="1">Membrane</location>
        <topology evidence="1">Multi-pass membrane protein</topology>
    </subcellularLocation>
</comment>
<dbReference type="Gene3D" id="1.50.40.10">
    <property type="entry name" value="Mitochondrial carrier domain"/>
    <property type="match status" value="1"/>
</dbReference>
<feature type="region of interest" description="Disordered" evidence="10">
    <location>
        <begin position="609"/>
        <end position="695"/>
    </location>
</feature>
<dbReference type="SUPFAM" id="SSF103506">
    <property type="entry name" value="Mitochondrial carrier"/>
    <property type="match status" value="1"/>
</dbReference>
<feature type="coiled-coil region" evidence="9">
    <location>
        <begin position="489"/>
        <end position="516"/>
    </location>
</feature>
<comment type="similarity">
    <text evidence="2">Belongs to the mitochondrial carrier (TC 2.A.29) family.</text>
</comment>
<dbReference type="OMA" id="TISHNEY"/>
<sequence>MNLNKSQISQFTCTNPASIQEDLIDLYLTVKVRKNEDIENCSDQQLEREKQKLRTMDLSVIISYIKSSIEILNSLKAHSSQSDGCSQSKLLSILENDINESQEHSVDVKEYEQIIQKLERDVREHIKIQHQMKLHIESIQNKLEEAEKQKGDHKKCIEQIEKLKKDNKRMDELLTMREDKISKLEDQNDKLQKKLNTNDDGQQKVKFYEEKIKQLEKQHQKEQLRLQTEIMHLKKLQSSISSSYHIHTQDSNHFSNLDGGLVPSGSITTTTTCSSNQQIEKPQATQKNNTGMVHRNSQPQVQHISNNNQDQQRNNYKDLQSTREFDNFIYSMDNRENIHPNVLQNGHTQNFSKSIDKSSNSKVIMAKQMLFETMDRTNLPRQTNQNFFNNTNGSQSQLNMQMNQMPQNMMNAQNLNQPQVMNQSSNNKTIESLMGRKSSLANISGQNIQNILQTHEDQSQQQQYQRPQSFIGDYSNQRSARGINNNGNNANSTNDLNKLREKLTQIQGEFKNTQKIAIKRKSSRNDNRDPGIDMDELEAETARIHKEIVSERCGDQDRQKEKRTVSDNTRLATEQQKMMVMPSNNGIKVLLDKSQVNTGNAFAIKRPSAQMMTDRSHHAPANMTANEQEQNNNGQSNTSRRHYNMGQGTQISNYKIVKKKPGSSVNGTSGTSHLNQTSMIRGRDSSVNGHDGANVSMLNITSNNINGSSNYAKMSSKQQQMNQMHQQYQMTAQNNPNQVQKSVAQESDVIRTFFAGIASVTAASVTHPIDTVKIRLQIQGEIGKKGASNKQYNNVFRGMYMIVQEESIRGLYKGITASWMRESIYSSLRLGLYEPFKRLLGATDNKNTPFYLKFLAGGMSGFIGAALANPTDLLKVRMQAWEGKPHGLIWHFNDVYANGGFWGFYRGVTPTVIRAILLNATKLATYDHIKHSLINYNILSDGYMCHFVSSVCAGVCIAVVTSPVDIVKTRIMNQGKEKVYSGMIDCIQKIFKQEGPMAFYKGFTPQWMRFGPFTIVQLMVWEKLRDFYGMKGI</sequence>
<keyword evidence="4 8" id="KW-0812">Transmembrane</keyword>
<protein>
    <submittedName>
        <fullName evidence="11">Mitochondrial substrate carrier family protein ucpb-like</fullName>
    </submittedName>
</protein>
<accession>A0A078B6N3</accession>
<name>A0A078B6N3_STYLE</name>
<dbReference type="Pfam" id="PF00153">
    <property type="entry name" value="Mito_carr"/>
    <property type="match status" value="3"/>
</dbReference>
<dbReference type="InterPro" id="IPR023395">
    <property type="entry name" value="MCP_dom_sf"/>
</dbReference>
<dbReference type="EMBL" id="CCKQ01018247">
    <property type="protein sequence ID" value="CDW90200.1"/>
    <property type="molecule type" value="Genomic_DNA"/>
</dbReference>
<evidence type="ECO:0000256" key="4">
    <source>
        <dbReference type="ARBA" id="ARBA00022692"/>
    </source>
</evidence>
<evidence type="ECO:0000256" key="7">
    <source>
        <dbReference type="ARBA" id="ARBA00023136"/>
    </source>
</evidence>
<evidence type="ECO:0000256" key="8">
    <source>
        <dbReference type="PROSITE-ProRule" id="PRU00282"/>
    </source>
</evidence>
<feature type="coiled-coil region" evidence="9">
    <location>
        <begin position="101"/>
        <end position="225"/>
    </location>
</feature>
<feature type="repeat" description="Solcar" evidence="8">
    <location>
        <begin position="746"/>
        <end position="839"/>
    </location>
</feature>
<dbReference type="AlphaFoldDB" id="A0A078B6N3"/>
<keyword evidence="12" id="KW-1185">Reference proteome</keyword>
<keyword evidence="6" id="KW-1133">Transmembrane helix</keyword>
<feature type="repeat" description="Solcar" evidence="8">
    <location>
        <begin position="848"/>
        <end position="932"/>
    </location>
</feature>
<gene>
    <name evidence="11" type="primary">Contig13494.g14398</name>
    <name evidence="11" type="ORF">STYLEM_19341</name>
</gene>
<evidence type="ECO:0000256" key="10">
    <source>
        <dbReference type="SAM" id="MobiDB-lite"/>
    </source>
</evidence>